<organism evidence="1 2">
    <name type="scientific">Caballeronia udeis</name>
    <dbReference type="NCBI Taxonomy" id="1232866"/>
    <lineage>
        <taxon>Bacteria</taxon>
        <taxon>Pseudomonadati</taxon>
        <taxon>Pseudomonadota</taxon>
        <taxon>Betaproteobacteria</taxon>
        <taxon>Burkholderiales</taxon>
        <taxon>Burkholderiaceae</taxon>
        <taxon>Caballeronia</taxon>
    </lineage>
</organism>
<proteinExistence type="predicted"/>
<dbReference type="EMBL" id="JBIYDN010000035">
    <property type="protein sequence ID" value="MFK4447484.1"/>
    <property type="molecule type" value="Genomic_DNA"/>
</dbReference>
<keyword evidence="1" id="KW-0378">Hydrolase</keyword>
<protein>
    <submittedName>
        <fullName evidence="1">Murein DD-endopeptidase MepM/ murein hydrolase activator NlpD</fullName>
    </submittedName>
</protein>
<dbReference type="RefSeq" id="WP_404613141.1">
    <property type="nucleotide sequence ID" value="NZ_JBIYDN010000035.1"/>
</dbReference>
<reference evidence="1 2" key="1">
    <citation type="submission" date="2024-10" db="EMBL/GenBank/DDBJ databases">
        <authorList>
            <person name="Deangelis K."/>
            <person name="Huntemann M."/>
            <person name="Clum A."/>
            <person name="Wang J."/>
            <person name="Palaniappan K."/>
            <person name="Ritter S."/>
            <person name="Chen I.-M."/>
            <person name="Stamatis D."/>
            <person name="Reddy T."/>
            <person name="O'Malley R."/>
            <person name="Daum C."/>
            <person name="Ng V."/>
            <person name="Ivanova N."/>
            <person name="Kyrpides N."/>
            <person name="Woyke T."/>
        </authorList>
    </citation>
    <scope>NUCLEOTIDE SEQUENCE [LARGE SCALE GENOMIC DNA]</scope>
    <source>
        <strain evidence="1 2">GAS97</strain>
    </source>
</reference>
<gene>
    <name evidence="1" type="ORF">ABH943_007520</name>
</gene>
<comment type="caution">
    <text evidence="1">The sequence shown here is derived from an EMBL/GenBank/DDBJ whole genome shotgun (WGS) entry which is preliminary data.</text>
</comment>
<keyword evidence="2" id="KW-1185">Reference proteome</keyword>
<name>A0ABW8MUU5_9BURK</name>
<evidence type="ECO:0000313" key="2">
    <source>
        <dbReference type="Proteomes" id="UP001620514"/>
    </source>
</evidence>
<accession>A0ABW8MUU5</accession>
<reference evidence="1 2" key="2">
    <citation type="submission" date="2024-11" db="EMBL/GenBank/DDBJ databases">
        <title>Using genomics to understand microbial adaptation to soil warming.</title>
        <authorList>
            <person name="Deangelis K.M. PhD."/>
        </authorList>
    </citation>
    <scope>NUCLEOTIDE SEQUENCE [LARGE SCALE GENOMIC DNA]</scope>
    <source>
        <strain evidence="1 2">GAS97</strain>
    </source>
</reference>
<dbReference type="GO" id="GO:0016787">
    <property type="term" value="F:hydrolase activity"/>
    <property type="evidence" value="ECO:0007669"/>
    <property type="project" value="UniProtKB-KW"/>
</dbReference>
<dbReference type="Proteomes" id="UP001620514">
    <property type="component" value="Unassembled WGS sequence"/>
</dbReference>
<sequence length="77" mass="8522">MTKQTDIAKRAADELAAAMRAFQHAHVLFKLLEEWAVTGKDLDRGFLLAQIGAEITSKYGKRADGESDFFLAEVNHG</sequence>
<evidence type="ECO:0000313" key="1">
    <source>
        <dbReference type="EMBL" id="MFK4447484.1"/>
    </source>
</evidence>